<proteinExistence type="predicted"/>
<keyword evidence="1" id="KW-0472">Membrane</keyword>
<dbReference type="Gene3D" id="3.60.15.10">
    <property type="entry name" value="Ribonuclease Z/Hydroxyacylglutathione hydrolase-like"/>
    <property type="match status" value="1"/>
</dbReference>
<dbReference type="Pfam" id="PF12706">
    <property type="entry name" value="Lactamase_B_2"/>
    <property type="match status" value="1"/>
</dbReference>
<dbReference type="Proteomes" id="UP000217257">
    <property type="component" value="Chromosome"/>
</dbReference>
<dbReference type="PANTHER" id="PTHR15032">
    <property type="entry name" value="N-ACYL-PHOSPHATIDYLETHANOLAMINE-HYDROLYZING PHOSPHOLIPASE D"/>
    <property type="match status" value="1"/>
</dbReference>
<dbReference type="PANTHER" id="PTHR15032:SF4">
    <property type="entry name" value="N-ACYL-PHOSPHATIDYLETHANOLAMINE-HYDROLYZING PHOSPHOLIPASE D"/>
    <property type="match status" value="1"/>
</dbReference>
<dbReference type="GO" id="GO:0005737">
    <property type="term" value="C:cytoplasm"/>
    <property type="evidence" value="ECO:0007669"/>
    <property type="project" value="TreeGrafter"/>
</dbReference>
<feature type="domain" description="Metallo-beta-lactamase" evidence="2">
    <location>
        <begin position="131"/>
        <end position="327"/>
    </location>
</feature>
<organism evidence="3 4">
    <name type="scientific">Cystobacter fuscus</name>
    <dbReference type="NCBI Taxonomy" id="43"/>
    <lineage>
        <taxon>Bacteria</taxon>
        <taxon>Pseudomonadati</taxon>
        <taxon>Myxococcota</taxon>
        <taxon>Myxococcia</taxon>
        <taxon>Myxococcales</taxon>
        <taxon>Cystobacterineae</taxon>
        <taxon>Archangiaceae</taxon>
        <taxon>Cystobacter</taxon>
    </lineage>
</organism>
<dbReference type="EMBL" id="CP022098">
    <property type="protein sequence ID" value="ATB37907.1"/>
    <property type="molecule type" value="Genomic_DNA"/>
</dbReference>
<sequence>MCPSEEPVKPMKIRSRLARAALGTGGMLAVVLAAIAADAWTALGSRASGERRARMERSPQWKDGHFENPQPLWNDWWGSLSAMFKASPDVGPAEPLPFMPGDRRRFETPPATGLRVTWLGHSTTLIELDGHRVLTDPIWSERASPLSWVGPRRWYAPPVALSELPPLDAVVISHDHYDHLDQPTVSAMKDWDTTFVVPLGVGAHLAAWGVPETRIVELDWWEHTRVRGLDITATPARHASGRTGIDKDATLWAGFALHGPEHRAYYSGDTGLFPAMKDIGARLGPFDVTMIEVGQYHSAWPDWHIGPEQAVLAHRMLQGRVLLPVHWGLFTLAAHGWTEPIERVLAAASQGNDTVVVPRPGQSIEPGAPSPLERWWPSLPWDTAARHPIVSTKLD</sequence>
<accession>A0A250J332</accession>
<dbReference type="InterPro" id="IPR001279">
    <property type="entry name" value="Metallo-B-lactamas"/>
</dbReference>
<name>A0A250J332_9BACT</name>
<keyword evidence="1" id="KW-1133">Transmembrane helix</keyword>
<gene>
    <name evidence="3" type="ORF">CYFUS_003332</name>
</gene>
<feature type="transmembrane region" description="Helical" evidence="1">
    <location>
        <begin position="20"/>
        <end position="43"/>
    </location>
</feature>
<evidence type="ECO:0000313" key="4">
    <source>
        <dbReference type="Proteomes" id="UP000217257"/>
    </source>
</evidence>
<dbReference type="AlphaFoldDB" id="A0A250J332"/>
<evidence type="ECO:0000313" key="3">
    <source>
        <dbReference type="EMBL" id="ATB37907.1"/>
    </source>
</evidence>
<dbReference type="KEGG" id="cfus:CYFUS_003332"/>
<dbReference type="InterPro" id="IPR036866">
    <property type="entry name" value="RibonucZ/Hydroxyglut_hydro"/>
</dbReference>
<evidence type="ECO:0000259" key="2">
    <source>
        <dbReference type="Pfam" id="PF12706"/>
    </source>
</evidence>
<protein>
    <recommendedName>
        <fullName evidence="2">Metallo-beta-lactamase domain-containing protein</fullName>
    </recommendedName>
</protein>
<dbReference type="SUPFAM" id="SSF56281">
    <property type="entry name" value="Metallo-hydrolase/oxidoreductase"/>
    <property type="match status" value="1"/>
</dbReference>
<evidence type="ECO:0000256" key="1">
    <source>
        <dbReference type="SAM" id="Phobius"/>
    </source>
</evidence>
<keyword evidence="1" id="KW-0812">Transmembrane</keyword>
<reference evidence="3 4" key="1">
    <citation type="submission" date="2017-06" db="EMBL/GenBank/DDBJ databases">
        <title>Sequencing and comparative analysis of myxobacterial genomes.</title>
        <authorList>
            <person name="Rupp O."/>
            <person name="Goesmann A."/>
            <person name="Sogaard-Andersen L."/>
        </authorList>
    </citation>
    <scope>NUCLEOTIDE SEQUENCE [LARGE SCALE GENOMIC DNA]</scope>
    <source>
        <strain evidence="3 4">DSM 52655</strain>
    </source>
</reference>